<evidence type="ECO:0000256" key="1">
    <source>
        <dbReference type="SAM" id="MobiDB-lite"/>
    </source>
</evidence>
<organism evidence="2">
    <name type="scientific">Cladocopium goreaui</name>
    <dbReference type="NCBI Taxonomy" id="2562237"/>
    <lineage>
        <taxon>Eukaryota</taxon>
        <taxon>Sar</taxon>
        <taxon>Alveolata</taxon>
        <taxon>Dinophyceae</taxon>
        <taxon>Suessiales</taxon>
        <taxon>Symbiodiniaceae</taxon>
        <taxon>Cladocopium</taxon>
    </lineage>
</organism>
<dbReference type="EMBL" id="CAMXCT020005487">
    <property type="protein sequence ID" value="CAL1165855.1"/>
    <property type="molecule type" value="Genomic_DNA"/>
</dbReference>
<dbReference type="EMBL" id="CAMXCT010005487">
    <property type="protein sequence ID" value="CAI4012480.1"/>
    <property type="molecule type" value="Genomic_DNA"/>
</dbReference>
<accession>A0A9P1DMT6</accession>
<feature type="compositionally biased region" description="Basic and acidic residues" evidence="1">
    <location>
        <begin position="298"/>
        <end position="308"/>
    </location>
</feature>
<reference evidence="2" key="1">
    <citation type="submission" date="2022-10" db="EMBL/GenBank/DDBJ databases">
        <authorList>
            <person name="Chen Y."/>
            <person name="Dougan E. K."/>
            <person name="Chan C."/>
            <person name="Rhodes N."/>
            <person name="Thang M."/>
        </authorList>
    </citation>
    <scope>NUCLEOTIDE SEQUENCE</scope>
</reference>
<dbReference type="OrthoDB" id="420838at2759"/>
<name>A0A9P1DMT6_9DINO</name>
<proteinExistence type="predicted"/>
<dbReference type="EMBL" id="CAMXCT030005487">
    <property type="protein sequence ID" value="CAL4799792.1"/>
    <property type="molecule type" value="Genomic_DNA"/>
</dbReference>
<sequence length="806" mass="89442">MDMEQEDLFGHVGEAPECKAEDKGKGKGRGRGRGRARNNSDSGNGRGRGRADGENKKKQQPVTTCMCPGCSYPKYPGSRFCSMGDHKRAWDNMVYQRRSRKEVTDEQKRAFDDAMKDDGFAGREVAKFAKDNPPEMRRKGLVDFLRFERIRGEKVSTNEQHGRMPMTEKAFYKHCDNVLGLSEEESKEYWLELYEDRTVERDSKGYRGAERLWIEAHDLKFNAREHFVANQVVESSDQVKAPTEEQRTIFKKHLARQDLSFNDEHFDMNGQQSADTAKGPCPAAADAAAALSTPNSKAKPETNETPEKTVNLCRERPVLHRQIEASLRKIEADINKAMQAAVTAQGKHKEHPSEMKASDRALLTLARILQFRQEVCARVLGKNGDIIQLVPDSAENSVGPVGESLPTGAPSSPTSVQTGQVVDGGTKSSLGEELARKQEQQTSAFLASQRCANQKFWEGEVADLQDLDSVRIILDKVLEVKAADTFLQLKADWQKSEKVFVQIFKSTKVAADDLLKHMKVKVKKEQKAAADAIKNRKVEVSVPALFTAELHCPAVVELSANFDAKQCDWTKPWAAAGPEVVQLCLGEPKVQKALAAWAVQYKRALAQAKLDLVTFPFRDGDGKEQVDGMFEKLLPQDGLVSDISSVSGGEVFMNSTWLFGASSDLKSLSFLPNHAAMIKVLVCGKVTHLLFKWDTVVSALGKQGVEGQEEIRKHLLNSTWDELKTLTDEGASMQSHSLQKNQVLYIPMGWAQMEAASDSALLYGVRKSFFMQSGADVYKQAIAMAKAAGGKDVKRMEEIHAVLSKA</sequence>
<feature type="compositionally biased region" description="Polar residues" evidence="1">
    <location>
        <begin position="409"/>
        <end position="420"/>
    </location>
</feature>
<keyword evidence="4" id="KW-1185">Reference proteome</keyword>
<feature type="region of interest" description="Disordered" evidence="1">
    <location>
        <begin position="1"/>
        <end position="63"/>
    </location>
</feature>
<reference evidence="3 4" key="2">
    <citation type="submission" date="2024-05" db="EMBL/GenBank/DDBJ databases">
        <authorList>
            <person name="Chen Y."/>
            <person name="Shah S."/>
            <person name="Dougan E. K."/>
            <person name="Thang M."/>
            <person name="Chan C."/>
        </authorList>
    </citation>
    <scope>NUCLEOTIDE SEQUENCE [LARGE SCALE GENOMIC DNA]</scope>
</reference>
<dbReference type="AlphaFoldDB" id="A0A9P1DMT6"/>
<feature type="compositionally biased region" description="Basic and acidic residues" evidence="1">
    <location>
        <begin position="14"/>
        <end position="25"/>
    </location>
</feature>
<feature type="region of interest" description="Disordered" evidence="1">
    <location>
        <begin position="397"/>
        <end position="431"/>
    </location>
</feature>
<feature type="compositionally biased region" description="Basic residues" evidence="1">
    <location>
        <begin position="26"/>
        <end position="36"/>
    </location>
</feature>
<protein>
    <submittedName>
        <fullName evidence="2">Uncharacterized protein</fullName>
    </submittedName>
</protein>
<dbReference type="Proteomes" id="UP001152797">
    <property type="component" value="Unassembled WGS sequence"/>
</dbReference>
<feature type="region of interest" description="Disordered" evidence="1">
    <location>
        <begin position="267"/>
        <end position="308"/>
    </location>
</feature>
<evidence type="ECO:0000313" key="3">
    <source>
        <dbReference type="EMBL" id="CAL4799792.1"/>
    </source>
</evidence>
<comment type="caution">
    <text evidence="2">The sequence shown here is derived from an EMBL/GenBank/DDBJ whole genome shotgun (WGS) entry which is preliminary data.</text>
</comment>
<evidence type="ECO:0000313" key="4">
    <source>
        <dbReference type="Proteomes" id="UP001152797"/>
    </source>
</evidence>
<gene>
    <name evidence="2" type="ORF">C1SCF055_LOCUS37539</name>
</gene>
<evidence type="ECO:0000313" key="2">
    <source>
        <dbReference type="EMBL" id="CAI4012480.1"/>
    </source>
</evidence>